<accession>A0A9X0RA55</accession>
<keyword evidence="2" id="KW-1185">Reference proteome</keyword>
<comment type="caution">
    <text evidence="1">The sequence shown here is derived from an EMBL/GenBank/DDBJ whole genome shotgun (WGS) entry which is preliminary data.</text>
</comment>
<evidence type="ECO:0000313" key="1">
    <source>
        <dbReference type="EMBL" id="MBC5852532.1"/>
    </source>
</evidence>
<dbReference type="Pfam" id="PF08921">
    <property type="entry name" value="DUF1904"/>
    <property type="match status" value="1"/>
</dbReference>
<dbReference type="GeneID" id="79888485"/>
<dbReference type="Gene3D" id="3.30.429.10">
    <property type="entry name" value="Macrophage Migration Inhibitory Factor"/>
    <property type="match status" value="1"/>
</dbReference>
<dbReference type="InterPro" id="IPR015017">
    <property type="entry name" value="DUF1904"/>
</dbReference>
<dbReference type="Proteomes" id="UP000615796">
    <property type="component" value="Unassembled WGS sequence"/>
</dbReference>
<sequence>MPHIRFRALEPQTVQALSTTLIHELQPLINAPREDFTFEYIYSTFFFDGAVSQAYPFVEVLWFDRGQNVQDQVASVITDQVRQVLSSQVDVAVIFTALKPNHYYDNAQHY</sequence>
<name>A0A9X0RA55_VIBME</name>
<dbReference type="RefSeq" id="WP_040904060.1">
    <property type="nucleotide sequence ID" value="NZ_CAWQCL010000023.1"/>
</dbReference>
<dbReference type="EMBL" id="JACRUP010000014">
    <property type="protein sequence ID" value="MBC5852532.1"/>
    <property type="molecule type" value="Genomic_DNA"/>
</dbReference>
<evidence type="ECO:0000313" key="2">
    <source>
        <dbReference type="Proteomes" id="UP000615796"/>
    </source>
</evidence>
<organism evidence="1 2">
    <name type="scientific">Vibrio metschnikovii</name>
    <dbReference type="NCBI Taxonomy" id="28172"/>
    <lineage>
        <taxon>Bacteria</taxon>
        <taxon>Pseudomonadati</taxon>
        <taxon>Pseudomonadota</taxon>
        <taxon>Gammaproteobacteria</taxon>
        <taxon>Vibrionales</taxon>
        <taxon>Vibrionaceae</taxon>
        <taxon>Vibrio</taxon>
    </lineage>
</organism>
<reference evidence="1" key="1">
    <citation type="submission" date="2020-08" db="EMBL/GenBank/DDBJ databases">
        <title>Genome Sequencing and Pan-Genome Analysis of Migratory bird Vibrio Strains, Inner Mongolia.</title>
        <authorList>
            <person name="Zheng L."/>
        </authorList>
    </citation>
    <scope>NUCLEOTIDE SEQUENCE</scope>
    <source>
        <strain evidence="1">M13F</strain>
    </source>
</reference>
<dbReference type="AlphaFoldDB" id="A0A9X0RA55"/>
<dbReference type="InterPro" id="IPR014347">
    <property type="entry name" value="Tautomerase/MIF_sf"/>
</dbReference>
<dbReference type="SUPFAM" id="SSF55331">
    <property type="entry name" value="Tautomerase/MIF"/>
    <property type="match status" value="1"/>
</dbReference>
<proteinExistence type="predicted"/>
<gene>
    <name evidence="1" type="ORF">H8Q88_16635</name>
</gene>
<protein>
    <submittedName>
        <fullName evidence="1">DUF1904 domain-containing protein</fullName>
    </submittedName>
</protein>
<dbReference type="OrthoDB" id="5587545at2"/>